<evidence type="ECO:0000256" key="5">
    <source>
        <dbReference type="ARBA" id="ARBA00014520"/>
    </source>
</evidence>
<keyword evidence="15" id="KW-0131">Cell cycle</keyword>
<protein>
    <recommendedName>
        <fullName evidence="5">DASH complex subunit ASK1</fullName>
    </recommendedName>
    <alternativeName>
        <fullName evidence="18">Associated with spindles and kinetochores protein 1</fullName>
    </alternativeName>
    <alternativeName>
        <fullName evidence="17">Outer kinetochore protein ASK1</fullName>
    </alternativeName>
</protein>
<evidence type="ECO:0000256" key="1">
    <source>
        <dbReference type="ARBA" id="ARBA00004123"/>
    </source>
</evidence>
<comment type="subcellular location">
    <subcellularLocation>
        <location evidence="3">Chromosome</location>
        <location evidence="3">Centromere</location>
        <location evidence="3">Kinetochore</location>
    </subcellularLocation>
    <subcellularLocation>
        <location evidence="2">Cytoplasm</location>
        <location evidence="2">Cytoskeleton</location>
        <location evidence="2">Spindle</location>
    </subcellularLocation>
    <subcellularLocation>
        <location evidence="1">Nucleus</location>
    </subcellularLocation>
</comment>
<keyword evidence="12" id="KW-0995">Kinetochore</keyword>
<feature type="compositionally biased region" description="Low complexity" evidence="20">
    <location>
        <begin position="179"/>
        <end position="188"/>
    </location>
</feature>
<dbReference type="GO" id="GO:0051301">
    <property type="term" value="P:cell division"/>
    <property type="evidence" value="ECO:0007669"/>
    <property type="project" value="UniProtKB-KW"/>
</dbReference>
<feature type="region of interest" description="Disordered" evidence="20">
    <location>
        <begin position="173"/>
        <end position="239"/>
    </location>
</feature>
<keyword evidence="16" id="KW-0137">Centromere</keyword>
<dbReference type="GO" id="GO:0072686">
    <property type="term" value="C:mitotic spindle"/>
    <property type="evidence" value="ECO:0007669"/>
    <property type="project" value="InterPro"/>
</dbReference>
<evidence type="ECO:0000256" key="15">
    <source>
        <dbReference type="ARBA" id="ARBA00023306"/>
    </source>
</evidence>
<dbReference type="OrthoDB" id="5573898at2759"/>
<evidence type="ECO:0000256" key="7">
    <source>
        <dbReference type="ARBA" id="ARBA00022490"/>
    </source>
</evidence>
<name>A0A0X8HSX9_9SACH</name>
<dbReference type="GeneID" id="28724120"/>
<evidence type="ECO:0000256" key="10">
    <source>
        <dbReference type="ARBA" id="ARBA00022776"/>
    </source>
</evidence>
<dbReference type="STRING" id="45286.A0A0X8HSX9"/>
<evidence type="ECO:0000256" key="17">
    <source>
        <dbReference type="ARBA" id="ARBA00029735"/>
    </source>
</evidence>
<evidence type="ECO:0000313" key="22">
    <source>
        <dbReference type="Proteomes" id="UP000243052"/>
    </source>
</evidence>
<proteinExistence type="inferred from homology"/>
<evidence type="ECO:0000256" key="9">
    <source>
        <dbReference type="ARBA" id="ARBA00022701"/>
    </source>
</evidence>
<dbReference type="RefSeq" id="XP_017987851.1">
    <property type="nucleotide sequence ID" value="XM_018132362.1"/>
</dbReference>
<dbReference type="PANTHER" id="PTHR28200">
    <property type="entry name" value="DASH COMPLEX SUBUNIT ASK1"/>
    <property type="match status" value="1"/>
</dbReference>
<organism evidence="21 22">
    <name type="scientific">Eremothecium sinecaudum</name>
    <dbReference type="NCBI Taxonomy" id="45286"/>
    <lineage>
        <taxon>Eukaryota</taxon>
        <taxon>Fungi</taxon>
        <taxon>Dikarya</taxon>
        <taxon>Ascomycota</taxon>
        <taxon>Saccharomycotina</taxon>
        <taxon>Saccharomycetes</taxon>
        <taxon>Saccharomycetales</taxon>
        <taxon>Saccharomycetaceae</taxon>
        <taxon>Eremothecium</taxon>
    </lineage>
</organism>
<sequence>MPGNSGTDTIEAGEPTMEQLDQEITLQLQKIDSNLSCCFNKITKEIIPHVTRYGAVCEDTLSSCSWLKEMFQKSADVQLLKEGALEEEEGKAGDGQPGATESIFPADEALAAAVARVKENVDVTTTGQVLAIPLSSDEDEVDAVSDKVTCAEDQDDNSTLQRQQKRRKLSLMLQQRYGSSSSSFVSRSPTMERTFPRLAGSSPNRDAHADNVSGRQDESTKEVQPPTRTVIRFQTEEGT</sequence>
<dbReference type="InterPro" id="IPR013964">
    <property type="entry name" value="DASH_Ask1"/>
</dbReference>
<dbReference type="Proteomes" id="UP000243052">
    <property type="component" value="Chromosome iv"/>
</dbReference>
<evidence type="ECO:0000256" key="4">
    <source>
        <dbReference type="ARBA" id="ARBA00010731"/>
    </source>
</evidence>
<dbReference type="EMBL" id="CP014244">
    <property type="protein sequence ID" value="AMD20855.1"/>
    <property type="molecule type" value="Genomic_DNA"/>
</dbReference>
<feature type="compositionally biased region" description="Basic and acidic residues" evidence="20">
    <location>
        <begin position="205"/>
        <end position="221"/>
    </location>
</feature>
<dbReference type="Pfam" id="PF08655">
    <property type="entry name" value="DASH_Ask1"/>
    <property type="match status" value="1"/>
</dbReference>
<dbReference type="AlphaFoldDB" id="A0A0X8HSX9"/>
<evidence type="ECO:0000256" key="18">
    <source>
        <dbReference type="ARBA" id="ARBA00029932"/>
    </source>
</evidence>
<evidence type="ECO:0000256" key="2">
    <source>
        <dbReference type="ARBA" id="ARBA00004186"/>
    </source>
</evidence>
<evidence type="ECO:0000256" key="6">
    <source>
        <dbReference type="ARBA" id="ARBA00022454"/>
    </source>
</evidence>
<evidence type="ECO:0000256" key="12">
    <source>
        <dbReference type="ARBA" id="ARBA00022838"/>
    </source>
</evidence>
<evidence type="ECO:0000256" key="16">
    <source>
        <dbReference type="ARBA" id="ARBA00023328"/>
    </source>
</evidence>
<reference evidence="21 22" key="1">
    <citation type="submission" date="2016-01" db="EMBL/GenBank/DDBJ databases">
        <title>Genome sequence of the yeast Holleya sinecauda.</title>
        <authorList>
            <person name="Dietrich F.S."/>
        </authorList>
    </citation>
    <scope>NUCLEOTIDE SEQUENCE [LARGE SCALE GENOMIC DNA]</scope>
    <source>
        <strain evidence="21 22">ATCC 58844</strain>
    </source>
</reference>
<evidence type="ECO:0000256" key="3">
    <source>
        <dbReference type="ARBA" id="ARBA00004629"/>
    </source>
</evidence>
<evidence type="ECO:0000256" key="19">
    <source>
        <dbReference type="ARBA" id="ARBA00046633"/>
    </source>
</evidence>
<keyword evidence="8" id="KW-0132">Cell division</keyword>
<keyword evidence="6" id="KW-0158">Chromosome</keyword>
<gene>
    <name evidence="21" type="ORF">AW171_hschr42773</name>
</gene>
<dbReference type="GO" id="GO:0008608">
    <property type="term" value="P:attachment of spindle microtubules to kinetochore"/>
    <property type="evidence" value="ECO:0007669"/>
    <property type="project" value="InterPro"/>
</dbReference>
<keyword evidence="7" id="KW-0963">Cytoplasm</keyword>
<keyword evidence="14" id="KW-0539">Nucleus</keyword>
<dbReference type="PANTHER" id="PTHR28200:SF1">
    <property type="entry name" value="DASH COMPLEX SUBUNIT ASK1"/>
    <property type="match status" value="1"/>
</dbReference>
<dbReference type="GO" id="GO:0042729">
    <property type="term" value="C:DASH complex"/>
    <property type="evidence" value="ECO:0007669"/>
    <property type="project" value="InterPro"/>
</dbReference>
<evidence type="ECO:0000256" key="20">
    <source>
        <dbReference type="SAM" id="MobiDB-lite"/>
    </source>
</evidence>
<keyword evidence="22" id="KW-1185">Reference proteome</keyword>
<dbReference type="GO" id="GO:0005874">
    <property type="term" value="C:microtubule"/>
    <property type="evidence" value="ECO:0007669"/>
    <property type="project" value="UniProtKB-KW"/>
</dbReference>
<comment type="similarity">
    <text evidence="4">Belongs to the DASH complex ASK1 family.</text>
</comment>
<dbReference type="GO" id="GO:0044732">
    <property type="term" value="C:mitotic spindle pole body"/>
    <property type="evidence" value="ECO:0007669"/>
    <property type="project" value="TreeGrafter"/>
</dbReference>
<evidence type="ECO:0000256" key="14">
    <source>
        <dbReference type="ARBA" id="ARBA00023242"/>
    </source>
</evidence>
<keyword evidence="9" id="KW-0493">Microtubule</keyword>
<evidence type="ECO:0000313" key="21">
    <source>
        <dbReference type="EMBL" id="AMD20855.1"/>
    </source>
</evidence>
<evidence type="ECO:0000256" key="13">
    <source>
        <dbReference type="ARBA" id="ARBA00023212"/>
    </source>
</evidence>
<evidence type="ECO:0000256" key="11">
    <source>
        <dbReference type="ARBA" id="ARBA00022829"/>
    </source>
</evidence>
<accession>A0A0X8HSX9</accession>
<evidence type="ECO:0000256" key="8">
    <source>
        <dbReference type="ARBA" id="ARBA00022618"/>
    </source>
</evidence>
<comment type="subunit">
    <text evidence="19">Component of the DASH complex consisting of ASK1, DAD1, DAD2, DAD3, DAD4, DAM1, DUO1, HSK3, SPC19 and SPC34, with a stoichiometry of one copy of each subunit per complex. Multiple DASH complexes oligomerize to form a ring that encircles spindle microtubules and organizes the rod-like NDC80 complexes of the outer kinetochore. DASH complex oligomerization strengthens microtubule attachments. On cytoplasmic microtubules, DASH complexes appear to form patches instead of rings.</text>
</comment>
<keyword evidence="10" id="KW-0498">Mitosis</keyword>
<keyword evidence="11" id="KW-0159">Chromosome partition</keyword>
<keyword evidence="13" id="KW-0206">Cytoskeleton</keyword>